<dbReference type="Gene3D" id="1.10.10.60">
    <property type="entry name" value="Homeodomain-like"/>
    <property type="match status" value="2"/>
</dbReference>
<dbReference type="InterPro" id="IPR018062">
    <property type="entry name" value="HTH_AraC-typ_CS"/>
</dbReference>
<comment type="caution">
    <text evidence="5">The sequence shown here is derived from an EMBL/GenBank/DDBJ whole genome shotgun (WGS) entry which is preliminary data.</text>
</comment>
<dbReference type="RefSeq" id="WP_143917579.1">
    <property type="nucleotide sequence ID" value="NZ_CANMIK010000051.1"/>
</dbReference>
<keyword evidence="6" id="KW-1185">Reference proteome</keyword>
<reference evidence="5 6" key="1">
    <citation type="submission" date="2019-07" db="EMBL/GenBank/DDBJ databases">
        <title>The draft genome sequence of Aquimarina algiphila M91.</title>
        <authorList>
            <person name="Meng X."/>
        </authorList>
    </citation>
    <scope>NUCLEOTIDE SEQUENCE [LARGE SCALE GENOMIC DNA]</scope>
    <source>
        <strain evidence="5 6">M91</strain>
    </source>
</reference>
<dbReference type="InterPro" id="IPR009057">
    <property type="entry name" value="Homeodomain-like_sf"/>
</dbReference>
<name>A0A554VGI4_9FLAO</name>
<proteinExistence type="predicted"/>
<dbReference type="PANTHER" id="PTHR43280">
    <property type="entry name" value="ARAC-FAMILY TRANSCRIPTIONAL REGULATOR"/>
    <property type="match status" value="1"/>
</dbReference>
<evidence type="ECO:0000256" key="1">
    <source>
        <dbReference type="ARBA" id="ARBA00023015"/>
    </source>
</evidence>
<evidence type="ECO:0000313" key="6">
    <source>
        <dbReference type="Proteomes" id="UP000318833"/>
    </source>
</evidence>
<dbReference type="PROSITE" id="PS00041">
    <property type="entry name" value="HTH_ARAC_FAMILY_1"/>
    <property type="match status" value="1"/>
</dbReference>
<sequence length="291" mass="33968">MKIIREVTPVKSEDPFIILKHENARFDYPLHFHPEYEINFILNFSGKRIVGDSIEDCENTDLVLIGPYLQHIWKTEECISNATVITIQFQENFLGSKLLNYDLFKEIKELLEFSRKGITFSNPTKDRIGKKIIQLCEKDDFDTFLLFLEILKDLAISSDKKILASSPIANHISQGKSRRINAVLHYIENNYANDITLSTIAKIANMSESAFSHFFKKRTNMNFTQYILDFRIRVATKLLLETEMAINEISYKSGFKTLSNFNRTFKRKQGSSPREYRKNYIKEVINESIHE</sequence>
<evidence type="ECO:0000256" key="2">
    <source>
        <dbReference type="ARBA" id="ARBA00023125"/>
    </source>
</evidence>
<dbReference type="Proteomes" id="UP000318833">
    <property type="component" value="Unassembled WGS sequence"/>
</dbReference>
<dbReference type="InterPro" id="IPR020449">
    <property type="entry name" value="Tscrpt_reg_AraC-type_HTH"/>
</dbReference>
<dbReference type="EMBL" id="VLNR01000045">
    <property type="protein sequence ID" value="TSE06481.1"/>
    <property type="molecule type" value="Genomic_DNA"/>
</dbReference>
<dbReference type="OrthoDB" id="1410704at2"/>
<dbReference type="PANTHER" id="PTHR43280:SF27">
    <property type="entry name" value="TRANSCRIPTIONAL REGULATOR MTLR"/>
    <property type="match status" value="1"/>
</dbReference>
<dbReference type="GO" id="GO:0003700">
    <property type="term" value="F:DNA-binding transcription factor activity"/>
    <property type="evidence" value="ECO:0007669"/>
    <property type="project" value="InterPro"/>
</dbReference>
<feature type="domain" description="HTH araC/xylS-type" evidence="4">
    <location>
        <begin position="181"/>
        <end position="279"/>
    </location>
</feature>
<protein>
    <submittedName>
        <fullName evidence="5">Helix-turn-helix transcriptional regulator</fullName>
    </submittedName>
</protein>
<gene>
    <name evidence="5" type="ORF">FOF46_19335</name>
</gene>
<evidence type="ECO:0000259" key="4">
    <source>
        <dbReference type="PROSITE" id="PS01124"/>
    </source>
</evidence>
<dbReference type="SMART" id="SM00342">
    <property type="entry name" value="HTH_ARAC"/>
    <property type="match status" value="1"/>
</dbReference>
<dbReference type="PROSITE" id="PS01124">
    <property type="entry name" value="HTH_ARAC_FAMILY_2"/>
    <property type="match status" value="1"/>
</dbReference>
<dbReference type="AlphaFoldDB" id="A0A554VGI4"/>
<evidence type="ECO:0000256" key="3">
    <source>
        <dbReference type="ARBA" id="ARBA00023163"/>
    </source>
</evidence>
<evidence type="ECO:0000313" key="5">
    <source>
        <dbReference type="EMBL" id="TSE06481.1"/>
    </source>
</evidence>
<dbReference type="SUPFAM" id="SSF46689">
    <property type="entry name" value="Homeodomain-like"/>
    <property type="match status" value="2"/>
</dbReference>
<dbReference type="PRINTS" id="PR00032">
    <property type="entry name" value="HTHARAC"/>
</dbReference>
<dbReference type="InterPro" id="IPR018060">
    <property type="entry name" value="HTH_AraC"/>
</dbReference>
<organism evidence="5 6">
    <name type="scientific">Aquimarina algiphila</name>
    <dbReference type="NCBI Taxonomy" id="2047982"/>
    <lineage>
        <taxon>Bacteria</taxon>
        <taxon>Pseudomonadati</taxon>
        <taxon>Bacteroidota</taxon>
        <taxon>Flavobacteriia</taxon>
        <taxon>Flavobacteriales</taxon>
        <taxon>Flavobacteriaceae</taxon>
        <taxon>Aquimarina</taxon>
    </lineage>
</organism>
<keyword evidence="1" id="KW-0805">Transcription regulation</keyword>
<dbReference type="Pfam" id="PF12833">
    <property type="entry name" value="HTH_18"/>
    <property type="match status" value="1"/>
</dbReference>
<keyword evidence="3" id="KW-0804">Transcription</keyword>
<dbReference type="GO" id="GO:0043565">
    <property type="term" value="F:sequence-specific DNA binding"/>
    <property type="evidence" value="ECO:0007669"/>
    <property type="project" value="InterPro"/>
</dbReference>
<accession>A0A554VGI4</accession>
<keyword evidence="2" id="KW-0238">DNA-binding</keyword>